<gene>
    <name evidence="1" type="ORF">FWK35_00015528</name>
</gene>
<dbReference type="Proteomes" id="UP000478052">
    <property type="component" value="Unassembled WGS sequence"/>
</dbReference>
<evidence type="ECO:0000313" key="1">
    <source>
        <dbReference type="EMBL" id="KAF0748053.1"/>
    </source>
</evidence>
<accession>A0A6G0Y2U0</accession>
<comment type="caution">
    <text evidence="1">The sequence shown here is derived from an EMBL/GenBank/DDBJ whole genome shotgun (WGS) entry which is preliminary data.</text>
</comment>
<protein>
    <submittedName>
        <fullName evidence="1">Uncharacterized protein</fullName>
    </submittedName>
</protein>
<organism evidence="1 2">
    <name type="scientific">Aphis craccivora</name>
    <name type="common">Cowpea aphid</name>
    <dbReference type="NCBI Taxonomy" id="307492"/>
    <lineage>
        <taxon>Eukaryota</taxon>
        <taxon>Metazoa</taxon>
        <taxon>Ecdysozoa</taxon>
        <taxon>Arthropoda</taxon>
        <taxon>Hexapoda</taxon>
        <taxon>Insecta</taxon>
        <taxon>Pterygota</taxon>
        <taxon>Neoptera</taxon>
        <taxon>Paraneoptera</taxon>
        <taxon>Hemiptera</taxon>
        <taxon>Sternorrhyncha</taxon>
        <taxon>Aphidomorpha</taxon>
        <taxon>Aphidoidea</taxon>
        <taxon>Aphididae</taxon>
        <taxon>Aphidini</taxon>
        <taxon>Aphis</taxon>
        <taxon>Aphis</taxon>
    </lineage>
</organism>
<name>A0A6G0Y2U0_APHCR</name>
<dbReference type="OrthoDB" id="6636118at2759"/>
<sequence length="117" mass="13639">MTIVRPMILQQLEQLTEYFKTDFNLDKSVTLEEVVVIVKGIHNELISKHVPKNKLSFINQIKFLATEQLAVGWMETFNNSFQKIDENDGPKDFFSPPFTQSFMPQTCKQPKNKVIFK</sequence>
<evidence type="ECO:0000313" key="2">
    <source>
        <dbReference type="Proteomes" id="UP000478052"/>
    </source>
</evidence>
<dbReference type="AlphaFoldDB" id="A0A6G0Y2U0"/>
<keyword evidence="2" id="KW-1185">Reference proteome</keyword>
<proteinExistence type="predicted"/>
<reference evidence="1 2" key="1">
    <citation type="submission" date="2019-08" db="EMBL/GenBank/DDBJ databases">
        <title>Whole genome of Aphis craccivora.</title>
        <authorList>
            <person name="Voronova N.V."/>
            <person name="Shulinski R.S."/>
            <person name="Bandarenka Y.V."/>
            <person name="Zhorov D.G."/>
            <person name="Warner D."/>
        </authorList>
    </citation>
    <scope>NUCLEOTIDE SEQUENCE [LARGE SCALE GENOMIC DNA]</scope>
    <source>
        <strain evidence="1">180601</strain>
        <tissue evidence="1">Whole Body</tissue>
    </source>
</reference>
<dbReference type="EMBL" id="VUJU01006623">
    <property type="protein sequence ID" value="KAF0748053.1"/>
    <property type="molecule type" value="Genomic_DNA"/>
</dbReference>